<feature type="transmembrane region" description="Helical" evidence="7">
    <location>
        <begin position="87"/>
        <end position="107"/>
    </location>
</feature>
<dbReference type="InterPro" id="IPR001640">
    <property type="entry name" value="Lgt"/>
</dbReference>
<dbReference type="AlphaFoldDB" id="A0A150WVJ1"/>
<dbReference type="GO" id="GO:0008961">
    <property type="term" value="F:phosphatidylglycerol-prolipoprotein diacylglyceryl transferase activity"/>
    <property type="evidence" value="ECO:0007669"/>
    <property type="project" value="UniProtKB-UniRule"/>
</dbReference>
<sequence>MYPILPLSSTFGIPTYYLILSGTVCLCLWWLVRRSEQFKLSRKSTLDLSLIVMVGGFLGGRLFHVFYEDFPYYREEPIRIFQVWNGGFVFYGGALLAGLLALIYLFKKNKSNIKDYLDMFAPVLSFSYVMGRIACLLAGCCFGRYCELPWAFGGRHPTQAYAALWELGVLFILLGIEKAPRKKVGAVFYSWMILHAIGRLIMEYFRDDFRGPTLGISISSWISLLVILLGTYLLLRKPTHGGSTRS</sequence>
<keyword evidence="3 7" id="KW-0808">Transferase</keyword>
<dbReference type="GO" id="GO:0016746">
    <property type="term" value="F:acyltransferase activity"/>
    <property type="evidence" value="ECO:0007669"/>
    <property type="project" value="UniProtKB-KW"/>
</dbReference>
<comment type="similarity">
    <text evidence="1 7">Belongs to the Lgt family.</text>
</comment>
<feature type="binding site" evidence="7">
    <location>
        <position position="132"/>
    </location>
    <ligand>
        <name>a 1,2-diacyl-sn-glycero-3-phospho-(1'-sn-glycerol)</name>
        <dbReference type="ChEBI" id="CHEBI:64716"/>
    </ligand>
</feature>
<feature type="transmembrane region" description="Helical" evidence="7">
    <location>
        <begin position="159"/>
        <end position="177"/>
    </location>
</feature>
<dbReference type="GO" id="GO:0042158">
    <property type="term" value="P:lipoprotein biosynthetic process"/>
    <property type="evidence" value="ECO:0007669"/>
    <property type="project" value="UniProtKB-UniRule"/>
</dbReference>
<dbReference type="RefSeq" id="WP_063242198.1">
    <property type="nucleotide sequence ID" value="NZ_LUKF01000001.1"/>
</dbReference>
<evidence type="ECO:0000256" key="3">
    <source>
        <dbReference type="ARBA" id="ARBA00022679"/>
    </source>
</evidence>
<comment type="caution">
    <text evidence="8">The sequence shown here is derived from an EMBL/GenBank/DDBJ whole genome shotgun (WGS) entry which is preliminary data.</text>
</comment>
<feature type="transmembrane region" description="Helical" evidence="7">
    <location>
        <begin position="184"/>
        <end position="202"/>
    </location>
</feature>
<dbReference type="GO" id="GO:0005886">
    <property type="term" value="C:plasma membrane"/>
    <property type="evidence" value="ECO:0007669"/>
    <property type="project" value="UniProtKB-SubCell"/>
</dbReference>
<evidence type="ECO:0000313" key="9">
    <source>
        <dbReference type="Proteomes" id="UP000075391"/>
    </source>
</evidence>
<feature type="transmembrane region" description="Helical" evidence="7">
    <location>
        <begin position="119"/>
        <end position="139"/>
    </location>
</feature>
<evidence type="ECO:0000256" key="1">
    <source>
        <dbReference type="ARBA" id="ARBA00007150"/>
    </source>
</evidence>
<comment type="catalytic activity">
    <reaction evidence="7">
        <text>L-cysteinyl-[prolipoprotein] + a 1,2-diacyl-sn-glycero-3-phospho-(1'-sn-glycerol) = an S-1,2-diacyl-sn-glyceryl-L-cysteinyl-[prolipoprotein] + sn-glycerol 1-phosphate + H(+)</text>
        <dbReference type="Rhea" id="RHEA:56712"/>
        <dbReference type="Rhea" id="RHEA-COMP:14679"/>
        <dbReference type="Rhea" id="RHEA-COMP:14680"/>
        <dbReference type="ChEBI" id="CHEBI:15378"/>
        <dbReference type="ChEBI" id="CHEBI:29950"/>
        <dbReference type="ChEBI" id="CHEBI:57685"/>
        <dbReference type="ChEBI" id="CHEBI:64716"/>
        <dbReference type="ChEBI" id="CHEBI:140658"/>
        <dbReference type="EC" id="2.5.1.145"/>
    </reaction>
</comment>
<accession>A0A150WVJ1</accession>
<dbReference type="HAMAP" id="MF_01147">
    <property type="entry name" value="Lgt"/>
    <property type="match status" value="1"/>
</dbReference>
<dbReference type="UniPathway" id="UPA00664"/>
<dbReference type="PANTHER" id="PTHR30589:SF0">
    <property type="entry name" value="PHOSPHATIDYLGLYCEROL--PROLIPOPROTEIN DIACYLGLYCERYL TRANSFERASE"/>
    <property type="match status" value="1"/>
</dbReference>
<dbReference type="EMBL" id="LUKF01000001">
    <property type="protein sequence ID" value="KYG70406.1"/>
    <property type="molecule type" value="Genomic_DNA"/>
</dbReference>
<evidence type="ECO:0000256" key="4">
    <source>
        <dbReference type="ARBA" id="ARBA00022692"/>
    </source>
</evidence>
<comment type="function">
    <text evidence="7">Catalyzes the transfer of the diacylglyceryl group from phosphatidylglycerol to the sulfhydryl group of the N-terminal cysteine of a prolipoprotein, the first step in the formation of mature lipoproteins.</text>
</comment>
<dbReference type="PANTHER" id="PTHR30589">
    <property type="entry name" value="PROLIPOPROTEIN DIACYLGLYCERYL TRANSFERASE"/>
    <property type="match status" value="1"/>
</dbReference>
<gene>
    <name evidence="7" type="primary">lgt</name>
    <name evidence="8" type="ORF">AZI85_00155</name>
</gene>
<feature type="transmembrane region" description="Helical" evidence="7">
    <location>
        <begin position="15"/>
        <end position="32"/>
    </location>
</feature>
<keyword evidence="2 7" id="KW-1003">Cell membrane</keyword>
<proteinExistence type="inferred from homology"/>
<dbReference type="Proteomes" id="UP000075391">
    <property type="component" value="Unassembled WGS sequence"/>
</dbReference>
<keyword evidence="6 7" id="KW-0472">Membrane</keyword>
<reference evidence="8 9" key="1">
    <citation type="submission" date="2016-03" db="EMBL/GenBank/DDBJ databases">
        <authorList>
            <person name="Ploux O."/>
        </authorList>
    </citation>
    <scope>NUCLEOTIDE SEQUENCE [LARGE SCALE GENOMIC DNA]</scope>
    <source>
        <strain evidence="8 9">BER2</strain>
    </source>
</reference>
<keyword evidence="4 7" id="KW-0812">Transmembrane</keyword>
<dbReference type="OrthoDB" id="5291943at2"/>
<dbReference type="Pfam" id="PF01790">
    <property type="entry name" value="LGT"/>
    <property type="match status" value="1"/>
</dbReference>
<evidence type="ECO:0000313" key="8">
    <source>
        <dbReference type="EMBL" id="KYG70406.1"/>
    </source>
</evidence>
<comment type="pathway">
    <text evidence="7">Protein modification; lipoprotein biosynthesis (diacylglyceryl transfer).</text>
</comment>
<comment type="subcellular location">
    <subcellularLocation>
        <location evidence="7">Cell membrane</location>
        <topology evidence="7">Multi-pass membrane protein</topology>
    </subcellularLocation>
</comment>
<name>A0A150WVJ1_BDEBC</name>
<evidence type="ECO:0000256" key="7">
    <source>
        <dbReference type="HAMAP-Rule" id="MF_01147"/>
    </source>
</evidence>
<evidence type="ECO:0000256" key="2">
    <source>
        <dbReference type="ARBA" id="ARBA00022475"/>
    </source>
</evidence>
<organism evidence="8 9">
    <name type="scientific">Bdellovibrio bacteriovorus</name>
    <dbReference type="NCBI Taxonomy" id="959"/>
    <lineage>
        <taxon>Bacteria</taxon>
        <taxon>Pseudomonadati</taxon>
        <taxon>Bdellovibrionota</taxon>
        <taxon>Bdellovibrionia</taxon>
        <taxon>Bdellovibrionales</taxon>
        <taxon>Pseudobdellovibrionaceae</taxon>
        <taxon>Bdellovibrio</taxon>
    </lineage>
</organism>
<dbReference type="EC" id="2.5.1.145" evidence="7"/>
<keyword evidence="5 7" id="KW-1133">Transmembrane helix</keyword>
<protein>
    <recommendedName>
        <fullName evidence="7">Phosphatidylglycerol--prolipoprotein diacylglyceryl transferase</fullName>
        <ecNumber evidence="7">2.5.1.145</ecNumber>
    </recommendedName>
</protein>
<evidence type="ECO:0000256" key="5">
    <source>
        <dbReference type="ARBA" id="ARBA00022989"/>
    </source>
</evidence>
<feature type="transmembrane region" description="Helical" evidence="7">
    <location>
        <begin position="214"/>
        <end position="235"/>
    </location>
</feature>
<feature type="transmembrane region" description="Helical" evidence="7">
    <location>
        <begin position="44"/>
        <end position="67"/>
    </location>
</feature>
<keyword evidence="8" id="KW-0012">Acyltransferase</keyword>
<evidence type="ECO:0000256" key="6">
    <source>
        <dbReference type="ARBA" id="ARBA00023136"/>
    </source>
</evidence>